<feature type="compositionally biased region" description="Low complexity" evidence="1">
    <location>
        <begin position="146"/>
        <end position="158"/>
    </location>
</feature>
<organism evidence="2 3">
    <name type="scientific">Mucor flavus</name>
    <dbReference type="NCBI Taxonomy" id="439312"/>
    <lineage>
        <taxon>Eukaryota</taxon>
        <taxon>Fungi</taxon>
        <taxon>Fungi incertae sedis</taxon>
        <taxon>Mucoromycota</taxon>
        <taxon>Mucoromycotina</taxon>
        <taxon>Mucoromycetes</taxon>
        <taxon>Mucorales</taxon>
        <taxon>Mucorineae</taxon>
        <taxon>Mucoraceae</taxon>
        <taxon>Mucor</taxon>
    </lineage>
</organism>
<evidence type="ECO:0000313" key="2">
    <source>
        <dbReference type="EMBL" id="GAA5817452.1"/>
    </source>
</evidence>
<evidence type="ECO:0000256" key="1">
    <source>
        <dbReference type="SAM" id="MobiDB-lite"/>
    </source>
</evidence>
<protein>
    <submittedName>
        <fullName evidence="2">Uncharacterized protein</fullName>
    </submittedName>
</protein>
<proteinExistence type="predicted"/>
<evidence type="ECO:0000313" key="3">
    <source>
        <dbReference type="Proteomes" id="UP001473302"/>
    </source>
</evidence>
<keyword evidence="3" id="KW-1185">Reference proteome</keyword>
<feature type="region of interest" description="Disordered" evidence="1">
    <location>
        <begin position="139"/>
        <end position="158"/>
    </location>
</feature>
<comment type="caution">
    <text evidence="2">The sequence shown here is derived from an EMBL/GenBank/DDBJ whole genome shotgun (WGS) entry which is preliminary data.</text>
</comment>
<name>A0ABP9ZED1_9FUNG</name>
<accession>A0ABP9ZED1</accession>
<reference evidence="2 3" key="1">
    <citation type="submission" date="2024-04" db="EMBL/GenBank/DDBJ databases">
        <title>genome sequences of Mucor flavus KT1a and Helicostylum pulchrum KT1b strains isolated from the surface of a dry-aged beef.</title>
        <authorList>
            <person name="Toyotome T."/>
            <person name="Hosono M."/>
            <person name="Torimaru M."/>
            <person name="Fukuda K."/>
            <person name="Mikami N."/>
        </authorList>
    </citation>
    <scope>NUCLEOTIDE SEQUENCE [LARGE SCALE GENOMIC DNA]</scope>
    <source>
        <strain evidence="2 3">KT1a</strain>
    </source>
</reference>
<dbReference type="EMBL" id="BAABUK010000042">
    <property type="protein sequence ID" value="GAA5817452.1"/>
    <property type="molecule type" value="Genomic_DNA"/>
</dbReference>
<dbReference type="Proteomes" id="UP001473302">
    <property type="component" value="Unassembled WGS sequence"/>
</dbReference>
<sequence length="249" mass="28288">MSFSILPQVDEHKHRHQTNFYTPSALLNHQENAAESQNDVSEHLKSLQIRLKFARFKLNEGWETSTLLDVEQLWKQKQRNLIREIPKPRFTQRDIIDKRVYIPSPGAKHAKVKKTKLVRTYSNPITNSKPALYFHHYKHAPKQQQESTDSSSSDCENSTRYIAQPSVTSPPLRNSLDYLSYAIAMTENDPGISSQPLPDVSEIEPNLIDKLDVGSNTSVKSKKNSPLSSPITSAAKAIMMFINHPTPNN</sequence>
<gene>
    <name evidence="2" type="ORF">MFLAVUS_010999</name>
</gene>